<dbReference type="EnsemblBacteria" id="BAC53478">
    <property type="protein sequence ID" value="BAC53478"/>
    <property type="gene ID" value="BAC53478"/>
</dbReference>
<name>Q89BE2_BRADU</name>
<dbReference type="KEGG" id="bja:bsr8213"/>
<dbReference type="EMBL" id="BA000040">
    <property type="protein sequence ID" value="BAC53478.1"/>
    <property type="molecule type" value="Genomic_DNA"/>
</dbReference>
<dbReference type="HOGENOM" id="CLU_2354230_0_0_5"/>
<evidence type="ECO:0000313" key="2">
    <source>
        <dbReference type="Proteomes" id="UP000002526"/>
    </source>
</evidence>
<dbReference type="InParanoid" id="Q89BE2"/>
<protein>
    <submittedName>
        <fullName evidence="1">Bsr8213 protein</fullName>
    </submittedName>
</protein>
<gene>
    <name evidence="1" type="ordered locus">bsr8213</name>
</gene>
<organism evidence="1 2">
    <name type="scientific">Bradyrhizobium diazoefficiens (strain JCM 10833 / BCRC 13528 / IAM 13628 / NBRC 14792 / USDA 110)</name>
    <dbReference type="NCBI Taxonomy" id="224911"/>
    <lineage>
        <taxon>Bacteria</taxon>
        <taxon>Pseudomonadati</taxon>
        <taxon>Pseudomonadota</taxon>
        <taxon>Alphaproteobacteria</taxon>
        <taxon>Hyphomicrobiales</taxon>
        <taxon>Nitrobacteraceae</taxon>
        <taxon>Bradyrhizobium</taxon>
    </lineage>
</organism>
<accession>Q89BE2</accession>
<keyword evidence="2" id="KW-1185">Reference proteome</keyword>
<evidence type="ECO:0000313" key="1">
    <source>
        <dbReference type="EMBL" id="BAC53478.1"/>
    </source>
</evidence>
<reference evidence="2" key="1">
    <citation type="journal article" date="2002" name="DNA Res.">
        <title>Complete genomic sequence of nitrogen-fixing symbiotic bacterium Bradyrhizobium japonicum USDA110.</title>
        <authorList>
            <person name="Kaneko T."/>
            <person name="Nakamura Y."/>
            <person name="Sato S."/>
            <person name="Minamisawa K."/>
            <person name="Uchiumi T."/>
            <person name="Sasamoto S."/>
            <person name="Watanabe A."/>
            <person name="Idesawa K."/>
            <person name="Iriguchi M."/>
            <person name="Kawashima K."/>
            <person name="Kohara M."/>
            <person name="Matsumoto M."/>
            <person name="Shimpo S."/>
            <person name="Tsuruoka H."/>
            <person name="Wada T."/>
            <person name="Yamada M."/>
            <person name="Tabata S."/>
        </authorList>
    </citation>
    <scope>NUCLEOTIDE SEQUENCE [LARGE SCALE GENOMIC DNA]</scope>
    <source>
        <strain evidence="2">JCM 10833 / BCRC 13528 / IAM 13628 / NBRC 14792 / USDA 110</strain>
    </source>
</reference>
<dbReference type="Proteomes" id="UP000002526">
    <property type="component" value="Chromosome"/>
</dbReference>
<dbReference type="AlphaFoldDB" id="Q89BE2"/>
<sequence>MPSVRAFTTEAACLAATEGRRPIGRKSSVQRDHAALHLPGKAQTTLQVLGVDVGNRPKFGVVGQLHGARLIVEGCSPSGPVRQIEGFCGGRISGSS</sequence>
<proteinExistence type="predicted"/>